<dbReference type="PRINTS" id="PR00834">
    <property type="entry name" value="PROTEASES2C"/>
</dbReference>
<dbReference type="GO" id="GO:0004252">
    <property type="term" value="F:serine-type endopeptidase activity"/>
    <property type="evidence" value="ECO:0007669"/>
    <property type="project" value="InterPro"/>
</dbReference>
<dbReference type="AlphaFoldDB" id="A0A6C0KBE7"/>
<dbReference type="PANTHER" id="PTHR43019:SF23">
    <property type="entry name" value="PROTEASE DO-LIKE 5, CHLOROPLASTIC"/>
    <property type="match status" value="1"/>
</dbReference>
<dbReference type="InterPro" id="IPR001940">
    <property type="entry name" value="Peptidase_S1C"/>
</dbReference>
<dbReference type="InterPro" id="IPR036034">
    <property type="entry name" value="PDZ_sf"/>
</dbReference>
<dbReference type="SUPFAM" id="SSF50156">
    <property type="entry name" value="PDZ domain-like"/>
    <property type="match status" value="1"/>
</dbReference>
<name>A0A6C0KBE7_9ZZZZ</name>
<feature type="region of interest" description="Disordered" evidence="1">
    <location>
        <begin position="466"/>
        <end position="543"/>
    </location>
</feature>
<accession>A0A6C0KBE7</accession>
<sequence length="551" mass="58417">MSVVGKLHVVATKVDKTAPWNGSVQEGTGSCVFVNLEPGPSLTKKLAEGSPGTPLFAVTCAHVVQDAHPTMGVSLSLGEDETRYPVHVLGSRETVDMAVLAIPQTDGLLSRARTVDLGDDRSLRNGDELEALGYSLGFPHAKRLPMRLEWRNRTNGMLEMDSGANPGMSGGAVLKDKKLVGLVQSKLAKAEGLTFVRPASHLRPLLEATAQNEIEGIAHRDVPFNLVQNSRDYMDFKGIEGEGVVAQAVRDPALTEGDVVLAIRDPYTGKFSDISFQGNVRSGEALLAISDVIQQLPHGAPLELRVVSPSDNNKTARDVAIEPKGHAPPDLASNETFGLFAVEVSRSELPLVLQSELGRGETVGSRAVVVGSVYPGSIFKRNSAVSSGHLVSRVNGKPVGTMDDYRSALRDFAKQGGEEFVHIETVCGQGCRSEAVARVENLRSELPLIKSLGVHVGPEWARGGAVDDPLTMDFDNNEEPQALDTEPQASDTGESPASDTGESPASDTGESPASDTGESPAFDAEESPASYAGSFGEDAKIPPAYRVVLAD</sequence>
<evidence type="ECO:0008006" key="3">
    <source>
        <dbReference type="Google" id="ProtNLM"/>
    </source>
</evidence>
<dbReference type="InterPro" id="IPR009003">
    <property type="entry name" value="Peptidase_S1_PA"/>
</dbReference>
<proteinExistence type="predicted"/>
<evidence type="ECO:0000256" key="1">
    <source>
        <dbReference type="SAM" id="MobiDB-lite"/>
    </source>
</evidence>
<dbReference type="SUPFAM" id="SSF50494">
    <property type="entry name" value="Trypsin-like serine proteases"/>
    <property type="match status" value="1"/>
</dbReference>
<dbReference type="EMBL" id="MN740855">
    <property type="protein sequence ID" value="QHU15332.1"/>
    <property type="molecule type" value="Genomic_DNA"/>
</dbReference>
<dbReference type="Gene3D" id="2.40.10.10">
    <property type="entry name" value="Trypsin-like serine proteases"/>
    <property type="match status" value="2"/>
</dbReference>
<dbReference type="InterPro" id="IPR043504">
    <property type="entry name" value="Peptidase_S1_PA_chymotrypsin"/>
</dbReference>
<dbReference type="Pfam" id="PF13365">
    <property type="entry name" value="Trypsin_2"/>
    <property type="match status" value="1"/>
</dbReference>
<evidence type="ECO:0000313" key="2">
    <source>
        <dbReference type="EMBL" id="QHU15332.1"/>
    </source>
</evidence>
<protein>
    <recommendedName>
        <fullName evidence="3">PDZ domain-containing protein</fullName>
    </recommendedName>
</protein>
<dbReference type="PANTHER" id="PTHR43019">
    <property type="entry name" value="SERINE ENDOPROTEASE DEGS"/>
    <property type="match status" value="1"/>
</dbReference>
<feature type="compositionally biased region" description="Polar residues" evidence="1">
    <location>
        <begin position="487"/>
        <end position="517"/>
    </location>
</feature>
<reference evidence="2" key="1">
    <citation type="journal article" date="2020" name="Nature">
        <title>Giant virus diversity and host interactions through global metagenomics.</title>
        <authorList>
            <person name="Schulz F."/>
            <person name="Roux S."/>
            <person name="Paez-Espino D."/>
            <person name="Jungbluth S."/>
            <person name="Walsh D.A."/>
            <person name="Denef V.J."/>
            <person name="McMahon K.D."/>
            <person name="Konstantinidis K.T."/>
            <person name="Eloe-Fadrosh E.A."/>
            <person name="Kyrpides N.C."/>
            <person name="Woyke T."/>
        </authorList>
    </citation>
    <scope>NUCLEOTIDE SEQUENCE</scope>
    <source>
        <strain evidence="2">GVMAG-S-1103017-68</strain>
    </source>
</reference>
<dbReference type="GO" id="GO:0006508">
    <property type="term" value="P:proteolysis"/>
    <property type="evidence" value="ECO:0007669"/>
    <property type="project" value="InterPro"/>
</dbReference>
<organism evidence="2">
    <name type="scientific">viral metagenome</name>
    <dbReference type="NCBI Taxonomy" id="1070528"/>
    <lineage>
        <taxon>unclassified sequences</taxon>
        <taxon>metagenomes</taxon>
        <taxon>organismal metagenomes</taxon>
    </lineage>
</organism>